<feature type="compositionally biased region" description="Basic and acidic residues" evidence="1">
    <location>
        <begin position="97"/>
        <end position="120"/>
    </location>
</feature>
<sequence>MALLLALSLTVGLLGGGGTPSMPSLMNRADVVTPDQQAGTAKGRSHRATARQTTAGSDGRRVMPKPPKDVLPLDGKHTPKVVTDTAAQRPAPPALKRMPEPEPPKITGFDEQKSQEDPAQRTRYATATRTPTAPGRAASTPAR</sequence>
<accession>A0A365HC41</accession>
<protein>
    <submittedName>
        <fullName evidence="2">Uncharacterized protein</fullName>
    </submittedName>
</protein>
<proteinExistence type="predicted"/>
<name>A0A365HC41_9ACTN</name>
<dbReference type="AlphaFoldDB" id="A0A365HC41"/>
<comment type="caution">
    <text evidence="2">The sequence shown here is derived from an EMBL/GenBank/DDBJ whole genome shotgun (WGS) entry which is preliminary data.</text>
</comment>
<evidence type="ECO:0000256" key="1">
    <source>
        <dbReference type="SAM" id="MobiDB-lite"/>
    </source>
</evidence>
<gene>
    <name evidence="2" type="ORF">DPM19_00440</name>
</gene>
<organism evidence="2 3">
    <name type="scientific">Actinomadura craniellae</name>
    <dbReference type="NCBI Taxonomy" id="2231787"/>
    <lineage>
        <taxon>Bacteria</taxon>
        <taxon>Bacillati</taxon>
        <taxon>Actinomycetota</taxon>
        <taxon>Actinomycetes</taxon>
        <taxon>Streptosporangiales</taxon>
        <taxon>Thermomonosporaceae</taxon>
        <taxon>Actinomadura</taxon>
    </lineage>
</organism>
<evidence type="ECO:0000313" key="3">
    <source>
        <dbReference type="Proteomes" id="UP000251891"/>
    </source>
</evidence>
<evidence type="ECO:0000313" key="2">
    <source>
        <dbReference type="EMBL" id="RAY16690.1"/>
    </source>
</evidence>
<feature type="region of interest" description="Disordered" evidence="1">
    <location>
        <begin position="34"/>
        <end position="143"/>
    </location>
</feature>
<dbReference type="Proteomes" id="UP000251891">
    <property type="component" value="Unassembled WGS sequence"/>
</dbReference>
<reference evidence="2 3" key="1">
    <citation type="submission" date="2018-06" db="EMBL/GenBank/DDBJ databases">
        <title>Actinomadura craniellae sp. nov. isolated from marine sponge Craniella sp.</title>
        <authorList>
            <person name="Li L."/>
            <person name="Xu Q.H."/>
            <person name="Lin H.W."/>
            <person name="Lu Y.H."/>
        </authorList>
    </citation>
    <scope>NUCLEOTIDE SEQUENCE [LARGE SCALE GENOMIC DNA]</scope>
    <source>
        <strain evidence="2 3">LHW63021</strain>
    </source>
</reference>
<dbReference type="EMBL" id="QLYX01000001">
    <property type="protein sequence ID" value="RAY16690.1"/>
    <property type="molecule type" value="Genomic_DNA"/>
</dbReference>
<keyword evidence="3" id="KW-1185">Reference proteome</keyword>
<feature type="compositionally biased region" description="Low complexity" evidence="1">
    <location>
        <begin position="121"/>
        <end position="143"/>
    </location>
</feature>